<dbReference type="EC" id="6.3.3.2" evidence="5"/>
<dbReference type="GO" id="GO:0046872">
    <property type="term" value="F:metal ion binding"/>
    <property type="evidence" value="ECO:0007669"/>
    <property type="project" value="UniProtKB-KW"/>
</dbReference>
<comment type="caution">
    <text evidence="6">The sequence shown here is derived from an EMBL/GenBank/DDBJ whole genome shotgun (WGS) entry which is preliminary data.</text>
</comment>
<feature type="binding site" evidence="4">
    <location>
        <begin position="132"/>
        <end position="140"/>
    </location>
    <ligand>
        <name>ATP</name>
        <dbReference type="ChEBI" id="CHEBI:30616"/>
    </ligand>
</feature>
<dbReference type="PANTHER" id="PTHR23407:SF1">
    <property type="entry name" value="5-FORMYLTETRAHYDROFOLATE CYCLO-LIGASE"/>
    <property type="match status" value="1"/>
</dbReference>
<evidence type="ECO:0000256" key="3">
    <source>
        <dbReference type="ARBA" id="ARBA00022840"/>
    </source>
</evidence>
<dbReference type="GO" id="GO:0005524">
    <property type="term" value="F:ATP binding"/>
    <property type="evidence" value="ECO:0007669"/>
    <property type="project" value="UniProtKB-KW"/>
</dbReference>
<keyword evidence="5" id="KW-0479">Metal-binding</keyword>
<dbReference type="EMBL" id="JACRTE010000001">
    <property type="protein sequence ID" value="MBC8595474.1"/>
    <property type="molecule type" value="Genomic_DNA"/>
</dbReference>
<organism evidence="6 7">
    <name type="scientific">Qingrenia yutianensis</name>
    <dbReference type="NCBI Taxonomy" id="2763676"/>
    <lineage>
        <taxon>Bacteria</taxon>
        <taxon>Bacillati</taxon>
        <taxon>Bacillota</taxon>
        <taxon>Clostridia</taxon>
        <taxon>Eubacteriales</taxon>
        <taxon>Oscillospiraceae</taxon>
        <taxon>Qingrenia</taxon>
    </lineage>
</organism>
<accession>A0A926FBK4</accession>
<keyword evidence="2 4" id="KW-0547">Nucleotide-binding</keyword>
<protein>
    <recommendedName>
        <fullName evidence="5">5-formyltetrahydrofolate cyclo-ligase</fullName>
        <ecNumber evidence="5">6.3.3.2</ecNumber>
    </recommendedName>
</protein>
<evidence type="ECO:0000256" key="1">
    <source>
        <dbReference type="ARBA" id="ARBA00010638"/>
    </source>
</evidence>
<gene>
    <name evidence="6" type="ORF">H8706_01135</name>
</gene>
<reference evidence="6" key="1">
    <citation type="submission" date="2020-08" db="EMBL/GenBank/DDBJ databases">
        <title>Genome public.</title>
        <authorList>
            <person name="Liu C."/>
            <person name="Sun Q."/>
        </authorList>
    </citation>
    <scope>NUCLEOTIDE SEQUENCE</scope>
    <source>
        <strain evidence="6">NSJ-50</strain>
    </source>
</reference>
<dbReference type="RefSeq" id="WP_262431159.1">
    <property type="nucleotide sequence ID" value="NZ_JACRTE010000001.1"/>
</dbReference>
<comment type="catalytic activity">
    <reaction evidence="5">
        <text>(6S)-5-formyl-5,6,7,8-tetrahydrofolate + ATP = (6R)-5,10-methenyltetrahydrofolate + ADP + phosphate</text>
        <dbReference type="Rhea" id="RHEA:10488"/>
        <dbReference type="ChEBI" id="CHEBI:30616"/>
        <dbReference type="ChEBI" id="CHEBI:43474"/>
        <dbReference type="ChEBI" id="CHEBI:57455"/>
        <dbReference type="ChEBI" id="CHEBI:57457"/>
        <dbReference type="ChEBI" id="CHEBI:456216"/>
        <dbReference type="EC" id="6.3.3.2"/>
    </reaction>
</comment>
<evidence type="ECO:0000313" key="6">
    <source>
        <dbReference type="EMBL" id="MBC8595474.1"/>
    </source>
</evidence>
<evidence type="ECO:0000256" key="5">
    <source>
        <dbReference type="RuleBase" id="RU361279"/>
    </source>
</evidence>
<evidence type="ECO:0000313" key="7">
    <source>
        <dbReference type="Proteomes" id="UP000647416"/>
    </source>
</evidence>
<dbReference type="InterPro" id="IPR037171">
    <property type="entry name" value="NagB/RpiA_transferase-like"/>
</dbReference>
<dbReference type="InterPro" id="IPR024185">
    <property type="entry name" value="FTHF_cligase-like_sf"/>
</dbReference>
<dbReference type="PIRSF" id="PIRSF006806">
    <property type="entry name" value="FTHF_cligase"/>
    <property type="match status" value="1"/>
</dbReference>
<dbReference type="GO" id="GO:0009396">
    <property type="term" value="P:folic acid-containing compound biosynthetic process"/>
    <property type="evidence" value="ECO:0007669"/>
    <property type="project" value="TreeGrafter"/>
</dbReference>
<dbReference type="PANTHER" id="PTHR23407">
    <property type="entry name" value="ATPASE INHIBITOR/5-FORMYLTETRAHYDROFOLATE CYCLO-LIGASE"/>
    <property type="match status" value="1"/>
</dbReference>
<dbReference type="Pfam" id="PF01812">
    <property type="entry name" value="5-FTHF_cyc-lig"/>
    <property type="match status" value="1"/>
</dbReference>
<dbReference type="Gene3D" id="3.40.50.10420">
    <property type="entry name" value="NagB/RpiA/CoA transferase-like"/>
    <property type="match status" value="1"/>
</dbReference>
<keyword evidence="6" id="KW-0436">Ligase</keyword>
<dbReference type="AlphaFoldDB" id="A0A926FBK4"/>
<dbReference type="Proteomes" id="UP000647416">
    <property type="component" value="Unassembled WGS sequence"/>
</dbReference>
<dbReference type="SUPFAM" id="SSF100950">
    <property type="entry name" value="NagB/RpiA/CoA transferase-like"/>
    <property type="match status" value="1"/>
</dbReference>
<feature type="binding site" evidence="4">
    <location>
        <begin position="7"/>
        <end position="11"/>
    </location>
    <ligand>
        <name>ATP</name>
        <dbReference type="ChEBI" id="CHEBI:30616"/>
    </ligand>
</feature>
<feature type="binding site" evidence="4">
    <location>
        <position position="56"/>
    </location>
    <ligand>
        <name>substrate</name>
    </ligand>
</feature>
<comment type="cofactor">
    <cofactor evidence="5">
        <name>Mg(2+)</name>
        <dbReference type="ChEBI" id="CHEBI:18420"/>
    </cofactor>
</comment>
<dbReference type="GO" id="GO:0030272">
    <property type="term" value="F:5-formyltetrahydrofolate cyclo-ligase activity"/>
    <property type="evidence" value="ECO:0007669"/>
    <property type="project" value="UniProtKB-EC"/>
</dbReference>
<dbReference type="GO" id="GO:0035999">
    <property type="term" value="P:tetrahydrofolate interconversion"/>
    <property type="evidence" value="ECO:0007669"/>
    <property type="project" value="TreeGrafter"/>
</dbReference>
<evidence type="ECO:0000256" key="2">
    <source>
        <dbReference type="ARBA" id="ARBA00022741"/>
    </source>
</evidence>
<comment type="similarity">
    <text evidence="1 5">Belongs to the 5-formyltetrahydrofolate cyclo-ligase family.</text>
</comment>
<sequence>MKCFTNKDEIRKSLKMHRKAMSQAEIQEKSTVICDKIYEKTVNFKSILCYISHMGEVDLTFLIKRLLDDGKIVSVPVCIENFNIIPSQIDSIDFAFSENCYKIRETKILKIPEIFPDCCIVPGIGFDITKNRVGHGKGYYDRFLSENALYKIGACYDFQIVDKIGASEFDVKMNCVISEKRII</sequence>
<evidence type="ECO:0000256" key="4">
    <source>
        <dbReference type="PIRSR" id="PIRSR006806-1"/>
    </source>
</evidence>
<name>A0A926FBK4_9FIRM</name>
<proteinExistence type="inferred from homology"/>
<keyword evidence="7" id="KW-1185">Reference proteome</keyword>
<keyword evidence="5" id="KW-0460">Magnesium</keyword>
<keyword evidence="3 4" id="KW-0067">ATP-binding</keyword>
<feature type="binding site" evidence="4">
    <location>
        <position position="51"/>
    </location>
    <ligand>
        <name>substrate</name>
    </ligand>
</feature>
<dbReference type="NCBIfam" id="TIGR02727">
    <property type="entry name" value="MTHFS_bact"/>
    <property type="match status" value="1"/>
</dbReference>
<dbReference type="InterPro" id="IPR002698">
    <property type="entry name" value="FTHF_cligase"/>
</dbReference>